<organism evidence="3 4">
    <name type="scientific">Ruegeria meonggei</name>
    <dbReference type="NCBI Taxonomy" id="1446476"/>
    <lineage>
        <taxon>Bacteria</taxon>
        <taxon>Pseudomonadati</taxon>
        <taxon>Pseudomonadota</taxon>
        <taxon>Alphaproteobacteria</taxon>
        <taxon>Rhodobacterales</taxon>
        <taxon>Roseobacteraceae</taxon>
        <taxon>Ruegeria</taxon>
    </lineage>
</organism>
<keyword evidence="1" id="KW-0472">Membrane</keyword>
<dbReference type="InterPro" id="IPR002035">
    <property type="entry name" value="VWF_A"/>
</dbReference>
<dbReference type="AlphaFoldDB" id="A0A1X7A427"/>
<dbReference type="InterPro" id="IPR036465">
    <property type="entry name" value="vWFA_dom_sf"/>
</dbReference>
<feature type="transmembrane region" description="Helical" evidence="1">
    <location>
        <begin position="12"/>
        <end position="28"/>
    </location>
</feature>
<feature type="transmembrane region" description="Helical" evidence="1">
    <location>
        <begin position="65"/>
        <end position="83"/>
    </location>
</feature>
<accession>A0A1X7A427</accession>
<evidence type="ECO:0000313" key="3">
    <source>
        <dbReference type="EMBL" id="SLN69657.1"/>
    </source>
</evidence>
<dbReference type="RefSeq" id="WP_085824027.1">
    <property type="nucleotide sequence ID" value="NZ_FWFP01000011.1"/>
</dbReference>
<dbReference type="SUPFAM" id="SSF53300">
    <property type="entry name" value="vWA-like"/>
    <property type="match status" value="1"/>
</dbReference>
<evidence type="ECO:0000256" key="1">
    <source>
        <dbReference type="SAM" id="Phobius"/>
    </source>
</evidence>
<evidence type="ECO:0000313" key="4">
    <source>
        <dbReference type="Proteomes" id="UP000193778"/>
    </source>
</evidence>
<dbReference type="Gene3D" id="3.40.50.410">
    <property type="entry name" value="von Willebrand factor, type A domain"/>
    <property type="match status" value="1"/>
</dbReference>
<keyword evidence="4" id="KW-1185">Reference proteome</keyword>
<dbReference type="EMBL" id="FWFP01000011">
    <property type="protein sequence ID" value="SLN69657.1"/>
    <property type="molecule type" value="Genomic_DNA"/>
</dbReference>
<protein>
    <recommendedName>
        <fullName evidence="2">VWFA domain-containing protein</fullName>
    </recommendedName>
</protein>
<keyword evidence="1" id="KW-0812">Transmembrane</keyword>
<name>A0A1X7A427_9RHOB</name>
<feature type="transmembrane region" description="Helical" evidence="1">
    <location>
        <begin position="278"/>
        <end position="295"/>
    </location>
</feature>
<proteinExistence type="predicted"/>
<sequence>MSELDVTLLRPFWGLSLFFLCAVGWWVISRTGGFGAWDRVTDPQLMKAMAAIGRIEGGSFPLTPAALLLTSGIVAIALTGPAIERRDAQTYRNLDGVLFLVDVSDSVVDDSRWPQMLSMGRFGISALGSRPGSIIVFAGDAYVATDMTTDHRQLGQTFSLINGETVPDKGSRPERALALAFQRMEETGILAGDVVIFTDGDGLSSLSLQQVASLASRGARVSLVSLLSPTARTQMHAGVGGGAVFTLDQTDDLALWLADDAATRLERADYPVLFWHDLGRYLLIFALLPLLLLFWRERA</sequence>
<evidence type="ECO:0000259" key="2">
    <source>
        <dbReference type="Pfam" id="PF13519"/>
    </source>
</evidence>
<dbReference type="OrthoDB" id="8005957at2"/>
<gene>
    <name evidence="3" type="ORF">RUM8411_03565</name>
</gene>
<keyword evidence="1" id="KW-1133">Transmembrane helix</keyword>
<dbReference type="Pfam" id="PF13519">
    <property type="entry name" value="VWA_2"/>
    <property type="match status" value="1"/>
</dbReference>
<reference evidence="4" key="1">
    <citation type="submission" date="2017-03" db="EMBL/GenBank/DDBJ databases">
        <authorList>
            <person name="Rodrigo-Torres L."/>
            <person name="Arahal R.D."/>
            <person name="Lucena T."/>
        </authorList>
    </citation>
    <scope>NUCLEOTIDE SEQUENCE [LARGE SCALE GENOMIC DNA]</scope>
    <source>
        <strain evidence="4">CECT 8411</strain>
    </source>
</reference>
<dbReference type="Proteomes" id="UP000193778">
    <property type="component" value="Unassembled WGS sequence"/>
</dbReference>
<feature type="domain" description="VWFA" evidence="2">
    <location>
        <begin position="97"/>
        <end position="200"/>
    </location>
</feature>